<dbReference type="RefSeq" id="WP_268810773.1">
    <property type="nucleotide sequence ID" value="NZ_FWZX01000014.1"/>
</dbReference>
<dbReference type="EMBL" id="FWZX01000014">
    <property type="protein sequence ID" value="SMF40215.1"/>
    <property type="molecule type" value="Genomic_DNA"/>
</dbReference>
<sequence length="43" mass="4776">MDDKEILMELFAMKQAVGVAFATLAKAQGDAEQIIDKRRLAHT</sequence>
<dbReference type="Proteomes" id="UP000192917">
    <property type="component" value="Unassembled WGS sequence"/>
</dbReference>
<keyword evidence="2" id="KW-1185">Reference proteome</keyword>
<organism evidence="1 2">
    <name type="scientific">Tistlia consotensis USBA 355</name>
    <dbReference type="NCBI Taxonomy" id="560819"/>
    <lineage>
        <taxon>Bacteria</taxon>
        <taxon>Pseudomonadati</taxon>
        <taxon>Pseudomonadota</taxon>
        <taxon>Alphaproteobacteria</taxon>
        <taxon>Rhodospirillales</taxon>
        <taxon>Rhodovibrionaceae</taxon>
        <taxon>Tistlia</taxon>
    </lineage>
</organism>
<proteinExistence type="predicted"/>
<protein>
    <submittedName>
        <fullName evidence="1">Uncharacterized protein</fullName>
    </submittedName>
</protein>
<evidence type="ECO:0000313" key="2">
    <source>
        <dbReference type="Proteomes" id="UP000192917"/>
    </source>
</evidence>
<accession>A0A1Y6C181</accession>
<evidence type="ECO:0000313" key="1">
    <source>
        <dbReference type="EMBL" id="SMF40215.1"/>
    </source>
</evidence>
<dbReference type="AlphaFoldDB" id="A0A1Y6C181"/>
<gene>
    <name evidence="1" type="ORF">SAMN05428998_1141</name>
</gene>
<reference evidence="1 2" key="1">
    <citation type="submission" date="2017-04" db="EMBL/GenBank/DDBJ databases">
        <authorList>
            <person name="Afonso C.L."/>
            <person name="Miller P.J."/>
            <person name="Scott M.A."/>
            <person name="Spackman E."/>
            <person name="Goraichik I."/>
            <person name="Dimitrov K.M."/>
            <person name="Suarez D.L."/>
            <person name="Swayne D.E."/>
        </authorList>
    </citation>
    <scope>NUCLEOTIDE SEQUENCE [LARGE SCALE GENOMIC DNA]</scope>
    <source>
        <strain evidence="1 2">USBA 355</strain>
    </source>
</reference>
<name>A0A1Y6C181_9PROT</name>